<dbReference type="InterPro" id="IPR018247">
    <property type="entry name" value="EF_Hand_1_Ca_BS"/>
</dbReference>
<dbReference type="SUPFAM" id="SSF47473">
    <property type="entry name" value="EF-hand"/>
    <property type="match status" value="1"/>
</dbReference>
<dbReference type="InterPro" id="IPR011992">
    <property type="entry name" value="EF-hand-dom_pair"/>
</dbReference>
<dbReference type="InterPro" id="IPR002048">
    <property type="entry name" value="EF_hand_dom"/>
</dbReference>
<gene>
    <name evidence="3" type="ORF">QJS10_CPB19g01735</name>
</gene>
<dbReference type="Pfam" id="PF13202">
    <property type="entry name" value="EF-hand_5"/>
    <property type="match status" value="1"/>
</dbReference>
<keyword evidence="4" id="KW-1185">Reference proteome</keyword>
<dbReference type="Proteomes" id="UP001180020">
    <property type="component" value="Unassembled WGS sequence"/>
</dbReference>
<evidence type="ECO:0000259" key="2">
    <source>
        <dbReference type="PROSITE" id="PS50222"/>
    </source>
</evidence>
<reference evidence="3" key="1">
    <citation type="journal article" date="2023" name="Nat. Commun.">
        <title>Diploid and tetraploid genomes of Acorus and the evolution of monocots.</title>
        <authorList>
            <person name="Ma L."/>
            <person name="Liu K.W."/>
            <person name="Li Z."/>
            <person name="Hsiao Y.Y."/>
            <person name="Qi Y."/>
            <person name="Fu T."/>
            <person name="Tang G.D."/>
            <person name="Zhang D."/>
            <person name="Sun W.H."/>
            <person name="Liu D.K."/>
            <person name="Li Y."/>
            <person name="Chen G.Z."/>
            <person name="Liu X.D."/>
            <person name="Liao X.Y."/>
            <person name="Jiang Y.T."/>
            <person name="Yu X."/>
            <person name="Hao Y."/>
            <person name="Huang J."/>
            <person name="Zhao X.W."/>
            <person name="Ke S."/>
            <person name="Chen Y.Y."/>
            <person name="Wu W.L."/>
            <person name="Hsu J.L."/>
            <person name="Lin Y.F."/>
            <person name="Huang M.D."/>
            <person name="Li C.Y."/>
            <person name="Huang L."/>
            <person name="Wang Z.W."/>
            <person name="Zhao X."/>
            <person name="Zhong W.Y."/>
            <person name="Peng D.H."/>
            <person name="Ahmad S."/>
            <person name="Lan S."/>
            <person name="Zhang J.S."/>
            <person name="Tsai W.C."/>
            <person name="Van de Peer Y."/>
            <person name="Liu Z.J."/>
        </authorList>
    </citation>
    <scope>NUCLEOTIDE SEQUENCE</scope>
    <source>
        <strain evidence="3">CP</strain>
    </source>
</reference>
<dbReference type="AlphaFoldDB" id="A0AAV9CIJ9"/>
<proteinExistence type="predicted"/>
<evidence type="ECO:0000313" key="3">
    <source>
        <dbReference type="EMBL" id="KAK1288716.1"/>
    </source>
</evidence>
<name>A0AAV9CIJ9_ACOCL</name>
<evidence type="ECO:0000313" key="4">
    <source>
        <dbReference type="Proteomes" id="UP001180020"/>
    </source>
</evidence>
<dbReference type="GO" id="GO:0005509">
    <property type="term" value="F:calcium ion binding"/>
    <property type="evidence" value="ECO:0007669"/>
    <property type="project" value="InterPro"/>
</dbReference>
<keyword evidence="1" id="KW-0106">Calcium</keyword>
<dbReference type="Gene3D" id="1.10.238.10">
    <property type="entry name" value="EF-hand"/>
    <property type="match status" value="1"/>
</dbReference>
<dbReference type="CDD" id="cd00051">
    <property type="entry name" value="EFh"/>
    <property type="match status" value="1"/>
</dbReference>
<dbReference type="EMBL" id="JAUJYO010000019">
    <property type="protein sequence ID" value="KAK1288716.1"/>
    <property type="molecule type" value="Genomic_DNA"/>
</dbReference>
<accession>A0AAV9CIJ9</accession>
<organism evidence="3 4">
    <name type="scientific">Acorus calamus</name>
    <name type="common">Sweet flag</name>
    <dbReference type="NCBI Taxonomy" id="4465"/>
    <lineage>
        <taxon>Eukaryota</taxon>
        <taxon>Viridiplantae</taxon>
        <taxon>Streptophyta</taxon>
        <taxon>Embryophyta</taxon>
        <taxon>Tracheophyta</taxon>
        <taxon>Spermatophyta</taxon>
        <taxon>Magnoliopsida</taxon>
        <taxon>Liliopsida</taxon>
        <taxon>Acoraceae</taxon>
        <taxon>Acorus</taxon>
    </lineage>
</organism>
<dbReference type="PROSITE" id="PS00018">
    <property type="entry name" value="EF_HAND_1"/>
    <property type="match status" value="2"/>
</dbReference>
<dbReference type="SMART" id="SM00054">
    <property type="entry name" value="EFh"/>
    <property type="match status" value="2"/>
</dbReference>
<dbReference type="PROSITE" id="PS50222">
    <property type="entry name" value="EF_HAND_2"/>
    <property type="match status" value="1"/>
</dbReference>
<reference evidence="3" key="2">
    <citation type="submission" date="2023-06" db="EMBL/GenBank/DDBJ databases">
        <authorList>
            <person name="Ma L."/>
            <person name="Liu K.-W."/>
            <person name="Li Z."/>
            <person name="Hsiao Y.-Y."/>
            <person name="Qi Y."/>
            <person name="Fu T."/>
            <person name="Tang G."/>
            <person name="Zhang D."/>
            <person name="Sun W.-H."/>
            <person name="Liu D.-K."/>
            <person name="Li Y."/>
            <person name="Chen G.-Z."/>
            <person name="Liu X.-D."/>
            <person name="Liao X.-Y."/>
            <person name="Jiang Y.-T."/>
            <person name="Yu X."/>
            <person name="Hao Y."/>
            <person name="Huang J."/>
            <person name="Zhao X.-W."/>
            <person name="Ke S."/>
            <person name="Chen Y.-Y."/>
            <person name="Wu W.-L."/>
            <person name="Hsu J.-L."/>
            <person name="Lin Y.-F."/>
            <person name="Huang M.-D."/>
            <person name="Li C.-Y."/>
            <person name="Huang L."/>
            <person name="Wang Z.-W."/>
            <person name="Zhao X."/>
            <person name="Zhong W.-Y."/>
            <person name="Peng D.-H."/>
            <person name="Ahmad S."/>
            <person name="Lan S."/>
            <person name="Zhang J.-S."/>
            <person name="Tsai W.-C."/>
            <person name="Van De Peer Y."/>
            <person name="Liu Z.-J."/>
        </authorList>
    </citation>
    <scope>NUCLEOTIDE SEQUENCE</scope>
    <source>
        <strain evidence="3">CP</strain>
        <tissue evidence="3">Leaves</tissue>
    </source>
</reference>
<evidence type="ECO:0000256" key="1">
    <source>
        <dbReference type="ARBA" id="ARBA00022837"/>
    </source>
</evidence>
<protein>
    <recommendedName>
        <fullName evidence="2">EF-hand domain-containing protein</fullName>
    </recommendedName>
</protein>
<sequence>MTEKQFQNWLSDVDMNKDGKISKREFRKALHVLGLHFTRWKAGRAMARADLNHNHYIDSEEVVKLMDYAKKLGLVRDG</sequence>
<feature type="domain" description="EF-hand" evidence="2">
    <location>
        <begin position="1"/>
        <end position="36"/>
    </location>
</feature>
<comment type="caution">
    <text evidence="3">The sequence shown here is derived from an EMBL/GenBank/DDBJ whole genome shotgun (WGS) entry which is preliminary data.</text>
</comment>